<evidence type="ECO:0000313" key="4">
    <source>
        <dbReference type="Proteomes" id="UP000078541"/>
    </source>
</evidence>
<keyword evidence="4" id="KW-1185">Reference proteome</keyword>
<dbReference type="AlphaFoldDB" id="A0A151JW14"/>
<evidence type="ECO:0000259" key="2">
    <source>
        <dbReference type="Pfam" id="PF21738"/>
    </source>
</evidence>
<feature type="domain" description="Double jelly roll-like" evidence="2">
    <location>
        <begin position="176"/>
        <end position="231"/>
    </location>
</feature>
<dbReference type="EMBL" id="KQ981664">
    <property type="protein sequence ID" value="KYN38482.1"/>
    <property type="molecule type" value="Genomic_DNA"/>
</dbReference>
<name>A0A151JW14_9HYME</name>
<dbReference type="Proteomes" id="UP000078541">
    <property type="component" value="Unassembled WGS sequence"/>
</dbReference>
<feature type="compositionally biased region" description="Basic and acidic residues" evidence="1">
    <location>
        <begin position="89"/>
        <end position="100"/>
    </location>
</feature>
<organism evidence="3 4">
    <name type="scientific">Trachymyrmex septentrionalis</name>
    <dbReference type="NCBI Taxonomy" id="34720"/>
    <lineage>
        <taxon>Eukaryota</taxon>
        <taxon>Metazoa</taxon>
        <taxon>Ecdysozoa</taxon>
        <taxon>Arthropoda</taxon>
        <taxon>Hexapoda</taxon>
        <taxon>Insecta</taxon>
        <taxon>Pterygota</taxon>
        <taxon>Neoptera</taxon>
        <taxon>Endopterygota</taxon>
        <taxon>Hymenoptera</taxon>
        <taxon>Apocrita</taxon>
        <taxon>Aculeata</taxon>
        <taxon>Formicoidea</taxon>
        <taxon>Formicidae</taxon>
        <taxon>Myrmicinae</taxon>
        <taxon>Trachymyrmex</taxon>
    </lineage>
</organism>
<dbReference type="Pfam" id="PF21738">
    <property type="entry name" value="DJR-like_dom"/>
    <property type="match status" value="1"/>
</dbReference>
<dbReference type="STRING" id="34720.A0A151JW14"/>
<dbReference type="InterPro" id="IPR049512">
    <property type="entry name" value="DJR-like_dom"/>
</dbReference>
<proteinExistence type="predicted"/>
<evidence type="ECO:0000313" key="3">
    <source>
        <dbReference type="EMBL" id="KYN38482.1"/>
    </source>
</evidence>
<gene>
    <name evidence="3" type="ORF">ALC56_07128</name>
</gene>
<feature type="region of interest" description="Disordered" evidence="1">
    <location>
        <begin position="283"/>
        <end position="325"/>
    </location>
</feature>
<evidence type="ECO:0000256" key="1">
    <source>
        <dbReference type="SAM" id="MobiDB-lite"/>
    </source>
</evidence>
<protein>
    <recommendedName>
        <fullName evidence="2">Double jelly roll-like domain-containing protein</fullName>
    </recommendedName>
</protein>
<sequence>GSELARTCRKEIKERALEGRDVLKWKRERGQFLRIEEWKSRWQRIARFRFGNEMMEGRYWEEEVQAPERKGAVGKDRRKSGGTSLCPEAPKESNQMKDEVSVPGGCTLTLDVQIRPYGLADIQKHINKKGYYSMQLQVICDSDLKFIHCYIGQLGSVHDARYSQISGFSIVSSSLWMISQHFRSWGLYEFSLFQSTTKHLWAVKTTSQLEKPQYVIFLDIERNKIAILYDMSNTHTYVDRNCNAEICPSLFDGLGGVLAHSFYPSHLQVDKPQQSTSLRFSKALEQRDSSGRSRTASVRGSETRPMTSPRDQFIPLGYRGELNDK</sequence>
<feature type="non-terminal residue" evidence="3">
    <location>
        <position position="1"/>
    </location>
</feature>
<reference evidence="3 4" key="1">
    <citation type="submission" date="2016-03" db="EMBL/GenBank/DDBJ databases">
        <title>Trachymyrmex septentrionalis WGS genome.</title>
        <authorList>
            <person name="Nygaard S."/>
            <person name="Hu H."/>
            <person name="Boomsma J."/>
            <person name="Zhang G."/>
        </authorList>
    </citation>
    <scope>NUCLEOTIDE SEQUENCE [LARGE SCALE GENOMIC DNA]</scope>
    <source>
        <strain evidence="3">Tsep2-gDNA-1</strain>
        <tissue evidence="3">Whole body</tissue>
    </source>
</reference>
<feature type="compositionally biased region" description="Polar residues" evidence="1">
    <location>
        <begin position="292"/>
        <end position="310"/>
    </location>
</feature>
<feature type="region of interest" description="Disordered" evidence="1">
    <location>
        <begin position="70"/>
        <end position="100"/>
    </location>
</feature>
<accession>A0A151JW14</accession>